<dbReference type="AlphaFoldDB" id="A0A8D5FG40"/>
<dbReference type="Proteomes" id="UP000826725">
    <property type="component" value="Chromosome"/>
</dbReference>
<name>A0A8D5FG40_9BACT</name>
<proteinExistence type="predicted"/>
<organism evidence="2 3">
    <name type="scientific">Desulfomarina profundi</name>
    <dbReference type="NCBI Taxonomy" id="2772557"/>
    <lineage>
        <taxon>Bacteria</taxon>
        <taxon>Pseudomonadati</taxon>
        <taxon>Thermodesulfobacteriota</taxon>
        <taxon>Desulfobulbia</taxon>
        <taxon>Desulfobulbales</taxon>
        <taxon>Desulfobulbaceae</taxon>
        <taxon>Desulfomarina</taxon>
    </lineage>
</organism>
<dbReference type="InterPro" id="IPR001173">
    <property type="entry name" value="Glyco_trans_2-like"/>
</dbReference>
<reference evidence="2" key="1">
    <citation type="submission" date="2020-09" db="EMBL/GenBank/DDBJ databases">
        <title>Desulfogranum mesoprofundum gen. nov., sp. nov., a novel mesophilic, sulfate-reducing chemolithoautotroph isolated from a deep-sea hydrothermal vent chimney in the Suiyo Seamount.</title>
        <authorList>
            <person name="Hashimoto Y."/>
            <person name="Nakagawa S."/>
        </authorList>
    </citation>
    <scope>NUCLEOTIDE SEQUENCE</scope>
    <source>
        <strain evidence="2">KT2</strain>
    </source>
</reference>
<feature type="domain" description="Glycosyltransferase 2-like" evidence="1">
    <location>
        <begin position="11"/>
        <end position="147"/>
    </location>
</feature>
<evidence type="ECO:0000313" key="3">
    <source>
        <dbReference type="Proteomes" id="UP000826725"/>
    </source>
</evidence>
<dbReference type="EMBL" id="AP024086">
    <property type="protein sequence ID" value="BCL60688.1"/>
    <property type="molecule type" value="Genomic_DNA"/>
</dbReference>
<dbReference type="KEGG" id="dbk:DGMP_13810"/>
<evidence type="ECO:0000259" key="1">
    <source>
        <dbReference type="Pfam" id="PF00535"/>
    </source>
</evidence>
<evidence type="ECO:0000313" key="2">
    <source>
        <dbReference type="EMBL" id="BCL60688.1"/>
    </source>
</evidence>
<keyword evidence="3" id="KW-1185">Reference proteome</keyword>
<sequence length="310" mass="35592">MHKKRSEPLVSVIIPAYNHEKFIEAAVESVLNQTMDDLELVVIDDGSTDNTGHIVRGYSDSRLSYYYQENQDAYNTINRGLGLAKGTFIAILNSDDVYTENRLERLVEYAKENQSQVVFTDVIPISDEGVEFADPAFGWNIWHKKNRKFYFKCGDIYTAFLKGNFMVTTSNLFMTVEAVKKTGNFCSLRYLHDYDYIFRLMLSCPGKVHYLADEKLLYYRIHSGNTLGEAAVIGREQDQELISRYMLEKVPDDLKKIVRSGSERLVELEKELCDVRTLLTDTEHPGVQSATGQLLKSIARCVRKRVFHHS</sequence>
<accession>A0A8D5FG40</accession>
<dbReference type="GO" id="GO:0016758">
    <property type="term" value="F:hexosyltransferase activity"/>
    <property type="evidence" value="ECO:0007669"/>
    <property type="project" value="UniProtKB-ARBA"/>
</dbReference>
<dbReference type="RefSeq" id="WP_228856793.1">
    <property type="nucleotide sequence ID" value="NZ_AP024086.1"/>
</dbReference>
<protein>
    <recommendedName>
        <fullName evidence="1">Glycosyltransferase 2-like domain-containing protein</fullName>
    </recommendedName>
</protein>
<gene>
    <name evidence="2" type="ORF">DGMP_13810</name>
</gene>
<dbReference type="PANTHER" id="PTHR22916:SF3">
    <property type="entry name" value="UDP-GLCNAC:BETAGAL BETA-1,3-N-ACETYLGLUCOSAMINYLTRANSFERASE-LIKE PROTEIN 1"/>
    <property type="match status" value="1"/>
</dbReference>
<dbReference type="Pfam" id="PF00535">
    <property type="entry name" value="Glycos_transf_2"/>
    <property type="match status" value="1"/>
</dbReference>
<dbReference type="PANTHER" id="PTHR22916">
    <property type="entry name" value="GLYCOSYLTRANSFERASE"/>
    <property type="match status" value="1"/>
</dbReference>